<evidence type="ECO:0000313" key="7">
    <source>
        <dbReference type="Proteomes" id="UP000002051"/>
    </source>
</evidence>
<reference evidence="6" key="3">
    <citation type="submission" date="2015-04" db="UniProtKB">
        <authorList>
            <consortium name="EnsemblPlants"/>
        </authorList>
    </citation>
    <scope>IDENTIFICATION</scope>
    <source>
        <strain evidence="6">cv. Jemalong A17</strain>
    </source>
</reference>
<reference evidence="4 7" key="2">
    <citation type="journal article" date="2014" name="BMC Genomics">
        <title>An improved genome release (version Mt4.0) for the model legume Medicago truncatula.</title>
        <authorList>
            <person name="Tang H."/>
            <person name="Krishnakumar V."/>
            <person name="Bidwell S."/>
            <person name="Rosen B."/>
            <person name="Chan A."/>
            <person name="Zhou S."/>
            <person name="Gentzbittel L."/>
            <person name="Childs K.L."/>
            <person name="Yandell M."/>
            <person name="Gundlach H."/>
            <person name="Mayer K.F."/>
            <person name="Schwartz D.C."/>
            <person name="Town C.D."/>
        </authorList>
    </citation>
    <scope>GENOME REANNOTATION</scope>
    <source>
        <strain evidence="6 7">cv. Jemalong A17</strain>
    </source>
</reference>
<name>G7KJX0_MEDTR</name>
<dbReference type="GO" id="GO:0030014">
    <property type="term" value="C:CCR4-NOT complex"/>
    <property type="evidence" value="ECO:0000318"/>
    <property type="project" value="GO_Central"/>
</dbReference>
<dbReference type="OMA" id="NPPESCE"/>
<dbReference type="CDD" id="cd16618">
    <property type="entry name" value="mRING-HC-C4C4_CNOT4"/>
    <property type="match status" value="1"/>
</dbReference>
<dbReference type="KEGG" id="mtr:11423781"/>
<protein>
    <submittedName>
        <fullName evidence="4">Anti-virus transcriptional factor, putative</fullName>
    </submittedName>
    <submittedName>
        <fullName evidence="5">Putative transcription factor C2H2 family</fullName>
    </submittedName>
</protein>
<gene>
    <name evidence="6" type="primary">11423781</name>
    <name evidence="4" type="ordered locus">MTR_6g008950</name>
    <name evidence="5" type="ORF">MtrunA17_Chr6g0451991</name>
</gene>
<dbReference type="HOGENOM" id="CLU_052254_1_0_1"/>
<evidence type="ECO:0000313" key="4">
    <source>
        <dbReference type="EMBL" id="AES74609.1"/>
    </source>
</evidence>
<keyword evidence="1" id="KW-0863">Zinc-finger</keyword>
<dbReference type="InterPro" id="IPR001841">
    <property type="entry name" value="Znf_RING"/>
</dbReference>
<reference evidence="5" key="4">
    <citation type="journal article" date="2018" name="Nat. Plants">
        <title>Whole-genome landscape of Medicago truncatula symbiotic genes.</title>
        <authorList>
            <person name="Pecrix Y."/>
            <person name="Gamas P."/>
            <person name="Carrere S."/>
        </authorList>
    </citation>
    <scope>NUCLEOTIDE SEQUENCE</scope>
    <source>
        <tissue evidence="5">Leaves</tissue>
    </source>
</reference>
<dbReference type="GO" id="GO:0008270">
    <property type="term" value="F:zinc ion binding"/>
    <property type="evidence" value="ECO:0007669"/>
    <property type="project" value="UniProtKB-KW"/>
</dbReference>
<feature type="region of interest" description="Disordered" evidence="2">
    <location>
        <begin position="1"/>
        <end position="24"/>
    </location>
</feature>
<evidence type="ECO:0000256" key="1">
    <source>
        <dbReference type="PROSITE-ProRule" id="PRU00175"/>
    </source>
</evidence>
<evidence type="ECO:0000259" key="3">
    <source>
        <dbReference type="PROSITE" id="PS50089"/>
    </source>
</evidence>
<evidence type="ECO:0000313" key="5">
    <source>
        <dbReference type="EMBL" id="RHN49935.1"/>
    </source>
</evidence>
<dbReference type="OrthoDB" id="1923159at2759"/>
<dbReference type="AlphaFoldDB" id="G7KJX0"/>
<sequence>MAPGSISDPPFSSKKKRTNGSAKLKQIKLDVRREQWLSRVKKGCDVDSTGRVDSYPSAKHIASEENQPSYKEIRRKGREDGTCIQGNDSGSIINNSIQSSYNHDESRNGFNGSRSSSTSAFSSGNLTEEDGCLDDWEAVADALNANSNEHSMVSESPIEHTINYVDSEAAKKDFSKKEFSSAVSESHMSCRAWKPDDALRPRCLPDLSKPHNSQLNSNWHGSHKIVPWSWRTIVSQPSQCPICYEDLDVTDSEFLPCSCGFHLCLFCHKKIVEADGRCPGCRKLYDHVDGTVGFNIETNDFYMTQSCHMSTGC</sequence>
<dbReference type="eggNOG" id="KOG2068">
    <property type="taxonomic scope" value="Eukaryota"/>
</dbReference>
<dbReference type="PROSITE" id="PS50089">
    <property type="entry name" value="ZF_RING_2"/>
    <property type="match status" value="1"/>
</dbReference>
<dbReference type="Gene3D" id="3.30.40.10">
    <property type="entry name" value="Zinc/RING finger domain, C3HC4 (zinc finger)"/>
    <property type="match status" value="1"/>
</dbReference>
<dbReference type="InterPro" id="IPR039780">
    <property type="entry name" value="Mot2"/>
</dbReference>
<dbReference type="EMBL" id="PSQE01000006">
    <property type="protein sequence ID" value="RHN49935.1"/>
    <property type="molecule type" value="Genomic_DNA"/>
</dbReference>
<dbReference type="STRING" id="3880.G7KJX0"/>
<dbReference type="Proteomes" id="UP000265566">
    <property type="component" value="Chromosome 6"/>
</dbReference>
<evidence type="ECO:0000313" key="6">
    <source>
        <dbReference type="EnsemblPlants" id="AES74609"/>
    </source>
</evidence>
<dbReference type="PANTHER" id="PTHR12603:SF0">
    <property type="entry name" value="CCR4-NOT TRANSCRIPTION COMPLEX SUBUNIT 4"/>
    <property type="match status" value="1"/>
</dbReference>
<dbReference type="EnsemblPlants" id="AES74609">
    <property type="protein sequence ID" value="AES74609"/>
    <property type="gene ID" value="MTR_6g008950"/>
</dbReference>
<dbReference type="Proteomes" id="UP000002051">
    <property type="component" value="Chromosome 6"/>
</dbReference>
<feature type="domain" description="RING-type" evidence="3">
    <location>
        <begin position="240"/>
        <end position="282"/>
    </location>
</feature>
<keyword evidence="7" id="KW-1185">Reference proteome</keyword>
<dbReference type="InterPro" id="IPR013083">
    <property type="entry name" value="Znf_RING/FYVE/PHD"/>
</dbReference>
<dbReference type="GO" id="GO:0016567">
    <property type="term" value="P:protein ubiquitination"/>
    <property type="evidence" value="ECO:0000318"/>
    <property type="project" value="GO_Central"/>
</dbReference>
<feature type="compositionally biased region" description="Low complexity" evidence="2">
    <location>
        <begin position="84"/>
        <end position="101"/>
    </location>
</feature>
<dbReference type="InterPro" id="IPR039515">
    <property type="entry name" value="NOT4_mRING-HC-C4C4"/>
</dbReference>
<organism evidence="4 7">
    <name type="scientific">Medicago truncatula</name>
    <name type="common">Barrel medic</name>
    <name type="synonym">Medicago tribuloides</name>
    <dbReference type="NCBI Taxonomy" id="3880"/>
    <lineage>
        <taxon>Eukaryota</taxon>
        <taxon>Viridiplantae</taxon>
        <taxon>Streptophyta</taxon>
        <taxon>Embryophyta</taxon>
        <taxon>Tracheophyta</taxon>
        <taxon>Spermatophyta</taxon>
        <taxon>Magnoliopsida</taxon>
        <taxon>eudicotyledons</taxon>
        <taxon>Gunneridae</taxon>
        <taxon>Pentapetalae</taxon>
        <taxon>rosids</taxon>
        <taxon>fabids</taxon>
        <taxon>Fabales</taxon>
        <taxon>Fabaceae</taxon>
        <taxon>Papilionoideae</taxon>
        <taxon>50 kb inversion clade</taxon>
        <taxon>NPAAA clade</taxon>
        <taxon>Hologalegina</taxon>
        <taxon>IRL clade</taxon>
        <taxon>Trifolieae</taxon>
        <taxon>Medicago</taxon>
    </lineage>
</organism>
<dbReference type="EMBL" id="CM001222">
    <property type="protein sequence ID" value="AES74609.1"/>
    <property type="molecule type" value="Genomic_DNA"/>
</dbReference>
<keyword evidence="1" id="KW-0479">Metal-binding</keyword>
<dbReference type="Gramene" id="rna34172">
    <property type="protein sequence ID" value="RHN49935.1"/>
    <property type="gene ID" value="gene34172"/>
</dbReference>
<dbReference type="GO" id="GO:0004842">
    <property type="term" value="F:ubiquitin-protein transferase activity"/>
    <property type="evidence" value="ECO:0000318"/>
    <property type="project" value="GO_Central"/>
</dbReference>
<dbReference type="PaxDb" id="3880-AES74609"/>
<evidence type="ECO:0000256" key="2">
    <source>
        <dbReference type="SAM" id="MobiDB-lite"/>
    </source>
</evidence>
<reference evidence="4 7" key="1">
    <citation type="journal article" date="2011" name="Nature">
        <title>The Medicago genome provides insight into the evolution of rhizobial symbioses.</title>
        <authorList>
            <person name="Young N.D."/>
            <person name="Debelle F."/>
            <person name="Oldroyd G.E."/>
            <person name="Geurts R."/>
            <person name="Cannon S.B."/>
            <person name="Udvardi M.K."/>
            <person name="Benedito V.A."/>
            <person name="Mayer K.F."/>
            <person name="Gouzy J."/>
            <person name="Schoof H."/>
            <person name="Van de Peer Y."/>
            <person name="Proost S."/>
            <person name="Cook D.R."/>
            <person name="Meyers B.C."/>
            <person name="Spannagl M."/>
            <person name="Cheung F."/>
            <person name="De Mita S."/>
            <person name="Krishnakumar V."/>
            <person name="Gundlach H."/>
            <person name="Zhou S."/>
            <person name="Mudge J."/>
            <person name="Bharti A.K."/>
            <person name="Murray J.D."/>
            <person name="Naoumkina M.A."/>
            <person name="Rosen B."/>
            <person name="Silverstein K.A."/>
            <person name="Tang H."/>
            <person name="Rombauts S."/>
            <person name="Zhao P.X."/>
            <person name="Zhou P."/>
            <person name="Barbe V."/>
            <person name="Bardou P."/>
            <person name="Bechner M."/>
            <person name="Bellec A."/>
            <person name="Berger A."/>
            <person name="Berges H."/>
            <person name="Bidwell S."/>
            <person name="Bisseling T."/>
            <person name="Choisne N."/>
            <person name="Couloux A."/>
            <person name="Denny R."/>
            <person name="Deshpande S."/>
            <person name="Dai X."/>
            <person name="Doyle J.J."/>
            <person name="Dudez A.M."/>
            <person name="Farmer A.D."/>
            <person name="Fouteau S."/>
            <person name="Franken C."/>
            <person name="Gibelin C."/>
            <person name="Gish J."/>
            <person name="Goldstein S."/>
            <person name="Gonzalez A.J."/>
            <person name="Green P.J."/>
            <person name="Hallab A."/>
            <person name="Hartog M."/>
            <person name="Hua A."/>
            <person name="Humphray S.J."/>
            <person name="Jeong D.H."/>
            <person name="Jing Y."/>
            <person name="Jocker A."/>
            <person name="Kenton S.M."/>
            <person name="Kim D.J."/>
            <person name="Klee K."/>
            <person name="Lai H."/>
            <person name="Lang C."/>
            <person name="Lin S."/>
            <person name="Macmil S.L."/>
            <person name="Magdelenat G."/>
            <person name="Matthews L."/>
            <person name="McCorrison J."/>
            <person name="Monaghan E.L."/>
            <person name="Mun J.H."/>
            <person name="Najar F.Z."/>
            <person name="Nicholson C."/>
            <person name="Noirot C."/>
            <person name="O'Bleness M."/>
            <person name="Paule C.R."/>
            <person name="Poulain J."/>
            <person name="Prion F."/>
            <person name="Qin B."/>
            <person name="Qu C."/>
            <person name="Retzel E.F."/>
            <person name="Riddle C."/>
            <person name="Sallet E."/>
            <person name="Samain S."/>
            <person name="Samson N."/>
            <person name="Sanders I."/>
            <person name="Saurat O."/>
            <person name="Scarpelli C."/>
            <person name="Schiex T."/>
            <person name="Segurens B."/>
            <person name="Severin A.J."/>
            <person name="Sherrier D.J."/>
            <person name="Shi R."/>
            <person name="Sims S."/>
            <person name="Singer S.R."/>
            <person name="Sinharoy S."/>
            <person name="Sterck L."/>
            <person name="Viollet A."/>
            <person name="Wang B.B."/>
            <person name="Wang K."/>
            <person name="Wang M."/>
            <person name="Wang X."/>
            <person name="Warfsmann J."/>
            <person name="Weissenbach J."/>
            <person name="White D.D."/>
            <person name="White J.D."/>
            <person name="Wiley G.B."/>
            <person name="Wincker P."/>
            <person name="Xing Y."/>
            <person name="Yang L."/>
            <person name="Yao Z."/>
            <person name="Ying F."/>
            <person name="Zhai J."/>
            <person name="Zhou L."/>
            <person name="Zuber A."/>
            <person name="Denarie J."/>
            <person name="Dixon R.A."/>
            <person name="May G.D."/>
            <person name="Schwartz D.C."/>
            <person name="Rogers J."/>
            <person name="Quetier F."/>
            <person name="Town C.D."/>
            <person name="Roe B.A."/>
        </authorList>
    </citation>
    <scope>NUCLEOTIDE SEQUENCE [LARGE SCALE GENOMIC DNA]</scope>
    <source>
        <strain evidence="4">A17</strain>
        <strain evidence="6 7">cv. Jemalong A17</strain>
    </source>
</reference>
<dbReference type="FunFam" id="3.30.40.10:FF:000383">
    <property type="entry name" value="RING/U-box superfamily protein"/>
    <property type="match status" value="1"/>
</dbReference>
<keyword evidence="1" id="KW-0862">Zinc</keyword>
<feature type="region of interest" description="Disordered" evidence="2">
    <location>
        <begin position="47"/>
        <end position="126"/>
    </location>
</feature>
<feature type="compositionally biased region" description="Low complexity" evidence="2">
    <location>
        <begin position="108"/>
        <end position="125"/>
    </location>
</feature>
<dbReference type="Pfam" id="PF14570">
    <property type="entry name" value="zf-RING_4"/>
    <property type="match status" value="1"/>
</dbReference>
<accession>G7KJX0</accession>
<dbReference type="PANTHER" id="PTHR12603">
    <property type="entry name" value="CCR4-NOT TRANSCRIPTION COMPLEX RELATED"/>
    <property type="match status" value="1"/>
</dbReference>
<dbReference type="SUPFAM" id="SSF57850">
    <property type="entry name" value="RING/U-box"/>
    <property type="match status" value="1"/>
</dbReference>
<proteinExistence type="predicted"/>